<dbReference type="EMBL" id="CNFT01002143">
    <property type="protein sequence ID" value="CKT99831.1"/>
    <property type="molecule type" value="Genomic_DNA"/>
</dbReference>
<dbReference type="EMBL" id="QTBD01000186">
    <property type="protein sequence ID" value="REQ49648.1"/>
    <property type="molecule type" value="Genomic_DNA"/>
</dbReference>
<dbReference type="Proteomes" id="UP000046680">
    <property type="component" value="Unassembled WGS sequence"/>
</dbReference>
<gene>
    <name evidence="14" type="ORF">A4S10_03461</name>
    <name evidence="1" type="ORF">CAB90_03724</name>
    <name evidence="16" type="ORF">DKC2_3518</name>
    <name evidence="15" type="ORF">DSJ38_16075</name>
    <name evidence="4" type="ORF">ERS007657_03916</name>
    <name evidence="9" type="ORF">ERS007661_03428</name>
    <name evidence="12" type="ORF">ERS007679_04508</name>
    <name evidence="2" type="ORF">ERS007681_00187</name>
    <name evidence="3" type="ORF">ERS007688_01050</name>
    <name evidence="10" type="ORF">ERS007703_01006</name>
    <name evidence="11" type="ORF">ERS007720_01368</name>
    <name evidence="5" type="ORF">ERS027646_00879</name>
    <name evidence="7" type="ORF">ERS027659_04987</name>
    <name evidence="6" type="ORF">ERS027661_04023</name>
    <name evidence="8" type="ORF">ERS094118_03966</name>
    <name evidence="13" type="ORF">J8J21_06345</name>
</gene>
<reference evidence="14 28" key="4">
    <citation type="submission" date="2016-04" db="EMBL/GenBank/DDBJ databases">
        <authorList>
            <person name="Bigi M."/>
            <person name="Bigi F."/>
            <person name="Soria M.A."/>
        </authorList>
    </citation>
    <scope>NUCLEOTIDE SEQUENCE [LARGE SCALE GENOMIC DNA]</scope>
    <source>
        <strain evidence="14 28">6548</strain>
    </source>
</reference>
<dbReference type="EMBL" id="CNFU01001209">
    <property type="protein sequence ID" value="CKT17489.1"/>
    <property type="molecule type" value="Genomic_DNA"/>
</dbReference>
<reference evidence="14 28" key="6">
    <citation type="submission" date="2017-02" db="EMBL/GenBank/DDBJ databases">
        <title>Protein polymorphisms may explain contrasting epidemiological fitness of two variants of a multidrug-resistant Mycobacterium tuberculosis strain.</title>
        <authorList>
            <person name="Bigi M.M."/>
            <person name="Lopez B."/>
            <person name="Blanco F.C."/>
            <person name="Sasiain M.C."/>
            <person name="De La Barrera S."/>
            <person name="Ritacco V."/>
            <person name="Bigi F."/>
            <person name="Soria M.A."/>
        </authorList>
    </citation>
    <scope>NUCLEOTIDE SEQUENCE [LARGE SCALE GENOMIC DNA]</scope>
    <source>
        <strain evidence="14 28">6548</strain>
    </source>
</reference>
<reference evidence="8 26" key="2">
    <citation type="submission" date="2015-03" db="EMBL/GenBank/DDBJ databases">
        <authorList>
            <consortium name="Pathogen Informatics"/>
            <person name="Murphy D."/>
        </authorList>
    </citation>
    <scope>NUCLEOTIDE SEQUENCE [LARGE SCALE GENOMIC DNA]</scope>
    <source>
        <strain evidence="8 26">0268S</strain>
    </source>
</reference>
<reference evidence="17 18" key="3">
    <citation type="submission" date="2015-03" db="EMBL/GenBank/DDBJ databases">
        <authorList>
            <consortium name="Pathogen Informatics"/>
        </authorList>
    </citation>
    <scope>NUCLEOTIDE SEQUENCE [LARGE SCALE GENOMIC DNA]</scope>
    <source>
        <strain evidence="5 24">Bir 172</strain>
        <strain evidence="7 27">Bir 185</strain>
        <strain evidence="6 25">Bir 187</strain>
        <strain evidence="4 21">C09601061</strain>
        <strain evidence="9 18">D00501624</strain>
        <strain evidence="12 20">G09801536</strain>
        <strain evidence="2 23">G09901357</strain>
        <strain evidence="3 22">H09601792</strain>
        <strain evidence="17">K00500041</strain>
        <strain evidence="11 19">M09401471</strain>
    </source>
</reference>
<dbReference type="EMBL" id="CGCX01002177">
    <property type="protein sequence ID" value="CFS08058.1"/>
    <property type="molecule type" value="Genomic_DNA"/>
</dbReference>
<accession>A0A0E7ZPV5</accession>
<evidence type="ECO:0000313" key="19">
    <source>
        <dbReference type="Proteomes" id="UP000044938"/>
    </source>
</evidence>
<reference evidence="13 32" key="10">
    <citation type="submission" date="2021-03" db="EMBL/GenBank/DDBJ databases">
        <title>Whole Genome Sequencing of Mycobacterium tuberculosis clinical isolates from Arunachal Pradesh, India.</title>
        <authorList>
            <person name="Singh S."/>
            <person name="Mudliar S.R."/>
            <person name="Kulsum U."/>
            <person name="Rufai S.B."/>
            <person name="Singh P.K."/>
            <person name="Umpo M."/>
            <person name="Nyori M."/>
        </authorList>
    </citation>
    <scope>NUCLEOTIDE SEQUENCE [LARGE SCALE GENOMIC DNA]</scope>
    <source>
        <strain evidence="13 32">OMICS/BPL/0142/20/SP</strain>
    </source>
</reference>
<evidence type="ECO:0000313" key="22">
    <source>
        <dbReference type="Proteomes" id="UP000046947"/>
    </source>
</evidence>
<evidence type="ECO:0000313" key="27">
    <source>
        <dbReference type="Proteomes" id="UP000050164"/>
    </source>
</evidence>
<evidence type="ECO:0000313" key="30">
    <source>
        <dbReference type="Proteomes" id="UP000256381"/>
    </source>
</evidence>
<evidence type="ECO:0000313" key="11">
    <source>
        <dbReference type="EMBL" id="COV99103.1"/>
    </source>
</evidence>
<dbReference type="EMBL" id="CSAJ01000134">
    <property type="protein sequence ID" value="COV99103.1"/>
    <property type="molecule type" value="Genomic_DNA"/>
</dbReference>
<protein>
    <submittedName>
        <fullName evidence="14">Uncharacterized protein</fullName>
    </submittedName>
</protein>
<dbReference type="Proteomes" id="UP000038802">
    <property type="component" value="Unassembled WGS sequence"/>
</dbReference>
<evidence type="ECO:0000313" key="3">
    <source>
        <dbReference type="EMBL" id="CFE48335.1"/>
    </source>
</evidence>
<dbReference type="Proteomes" id="UP000045842">
    <property type="component" value="Unassembled WGS sequence"/>
</dbReference>
<dbReference type="EMBL" id="LWDQ01000001">
    <property type="protein sequence ID" value="OMH61271.1"/>
    <property type="molecule type" value="Genomic_DNA"/>
</dbReference>
<dbReference type="EMBL" id="JAGIZI010000007">
    <property type="protein sequence ID" value="MBP0682745.1"/>
    <property type="molecule type" value="Genomic_DNA"/>
</dbReference>
<reference evidence="16 31" key="9">
    <citation type="submission" date="2018-08" db="EMBL/GenBank/DDBJ databases">
        <authorList>
            <person name="Fokvardsen B D."/>
            <person name="Norman A."/>
        </authorList>
    </citation>
    <scope>NUCLEOTIDE SEQUENCE [LARGE SCALE GENOMIC DNA]</scope>
    <source>
        <strain evidence="16 31">DKC2</strain>
    </source>
</reference>
<dbReference type="EMBL" id="CNGE01000105">
    <property type="protein sequence ID" value="CKR88760.1"/>
    <property type="molecule type" value="Genomic_DNA"/>
</dbReference>
<evidence type="ECO:0000313" key="6">
    <source>
        <dbReference type="EMBL" id="CKT17489.1"/>
    </source>
</evidence>
<dbReference type="Proteomes" id="UP000189452">
    <property type="component" value="Chromosome"/>
</dbReference>
<evidence type="ECO:0000313" key="17">
    <source>
        <dbReference type="Proteomes" id="UP000038802"/>
    </source>
</evidence>
<dbReference type="Proteomes" id="UP000256381">
    <property type="component" value="Unassembled WGS sequence"/>
</dbReference>
<dbReference type="RefSeq" id="WP_003900015.1">
    <property type="nucleotide sequence ID" value="NZ_AP017901.1"/>
</dbReference>
<evidence type="ECO:0000313" key="5">
    <source>
        <dbReference type="EMBL" id="CKR88760.1"/>
    </source>
</evidence>
<evidence type="ECO:0000313" key="8">
    <source>
        <dbReference type="EMBL" id="CLX07772.1"/>
    </source>
</evidence>
<evidence type="ECO:0000313" key="29">
    <source>
        <dbReference type="Proteomes" id="UP000236349"/>
    </source>
</evidence>
<evidence type="ECO:0000313" key="7">
    <source>
        <dbReference type="EMBL" id="CKT99831.1"/>
    </source>
</evidence>
<dbReference type="EMBL" id="CFOE01000011">
    <property type="protein sequence ID" value="CFE34956.1"/>
    <property type="molecule type" value="Genomic_DNA"/>
</dbReference>
<evidence type="ECO:0000313" key="1">
    <source>
        <dbReference type="EMBL" id="AUS52536.1"/>
    </source>
</evidence>
<proteinExistence type="predicted"/>
<evidence type="ECO:0000313" key="18">
    <source>
        <dbReference type="Proteomes" id="UP000039217"/>
    </source>
</evidence>
<dbReference type="EMBL" id="CSAE01000075">
    <property type="protein sequence ID" value="COV27392.1"/>
    <property type="molecule type" value="Genomic_DNA"/>
</dbReference>
<dbReference type="Proteomes" id="UP000236349">
    <property type="component" value="Chromosome"/>
</dbReference>
<evidence type="ECO:0000313" key="13">
    <source>
        <dbReference type="EMBL" id="MBP0682745.1"/>
    </source>
</evidence>
<evidence type="ECO:0000313" key="10">
    <source>
        <dbReference type="EMBL" id="COV27392.1"/>
    </source>
</evidence>
<dbReference type="EMBL" id="CFOH01000120">
    <property type="protein sequence ID" value="CFE48335.1"/>
    <property type="molecule type" value="Genomic_DNA"/>
</dbReference>
<evidence type="ECO:0000313" key="21">
    <source>
        <dbReference type="Proteomes" id="UP000046680"/>
    </source>
</evidence>
<reference evidence="10" key="1">
    <citation type="submission" date="2015-03" db="EMBL/GenBank/DDBJ databases">
        <authorList>
            <person name="Murphy D."/>
        </authorList>
    </citation>
    <scope>NUCLEOTIDE SEQUENCE [LARGE SCALE GENOMIC DNA]</scope>
    <source>
        <strain evidence="10">K00500041</strain>
    </source>
</reference>
<dbReference type="Proteomes" id="UP000044938">
    <property type="component" value="Unassembled WGS sequence"/>
</dbReference>
<dbReference type="GeneID" id="45428006"/>
<reference evidence="15" key="8">
    <citation type="submission" date="2018-07" db="EMBL/GenBank/DDBJ databases">
        <authorList>
            <person name="Shah S."/>
            <person name="Brown T."/>
            <person name="Auld S."/>
            <person name="Bratton K."/>
            <person name="Narechania A."/>
            <person name="Mathema B."/>
            <person name="Gandhi N."/>
        </authorList>
    </citation>
    <scope>NUCLEOTIDE SEQUENCE</scope>
    <source>
        <strain evidence="15">32301_S10</strain>
    </source>
</reference>
<evidence type="ECO:0000313" key="16">
    <source>
        <dbReference type="EMBL" id="VCU51610.1"/>
    </source>
</evidence>
<dbReference type="EMBL" id="CSAD01001195">
    <property type="protein sequence ID" value="COW95399.1"/>
    <property type="molecule type" value="Genomic_DNA"/>
</dbReference>
<dbReference type="Proteomes" id="UP000039217">
    <property type="component" value="Unassembled WGS sequence"/>
</dbReference>
<name>A0A0E7ZPV5_MYCTX</name>
<evidence type="ECO:0000313" key="23">
    <source>
        <dbReference type="Proteomes" id="UP000048289"/>
    </source>
</evidence>
<evidence type="ECO:0000313" key="28">
    <source>
        <dbReference type="Proteomes" id="UP000189452"/>
    </source>
</evidence>
<dbReference type="Proteomes" id="UP000050164">
    <property type="component" value="Unassembled WGS sequence"/>
</dbReference>
<evidence type="ECO:0000313" key="12">
    <source>
        <dbReference type="EMBL" id="COW95399.1"/>
    </source>
</evidence>
<evidence type="ECO:0000313" key="26">
    <source>
        <dbReference type="Proteomes" id="UP000050139"/>
    </source>
</evidence>
<dbReference type="Proteomes" id="UP000300237">
    <property type="component" value="Chromosome"/>
</dbReference>
<dbReference type="Proteomes" id="UP000049023">
    <property type="component" value="Unassembled WGS sequence"/>
</dbReference>
<dbReference type="AlphaFoldDB" id="A0A0E7ZPV5"/>
<dbReference type="PATRIC" id="fig|1773.206.peg.3667"/>
<sequence length="56" mass="6577">MNGDSASTIDIDKAVTRTPVRRIVRSALDRLWLRQSQPRRYRFLEDSCMARALNRL</sequence>
<evidence type="ECO:0000313" key="32">
    <source>
        <dbReference type="Proteomes" id="UP000671119"/>
    </source>
</evidence>
<evidence type="ECO:0000313" key="15">
    <source>
        <dbReference type="EMBL" id="REQ49648.1"/>
    </source>
</evidence>
<evidence type="ECO:0000313" key="4">
    <source>
        <dbReference type="EMBL" id="CFS08058.1"/>
    </source>
</evidence>
<evidence type="ECO:0000313" key="24">
    <source>
        <dbReference type="Proteomes" id="UP000048948"/>
    </source>
</evidence>
<reference evidence="1 29" key="7">
    <citation type="submission" date="2017-10" db="EMBL/GenBank/DDBJ databases">
        <title>Clinical isolate obtained from a human patient with meningeal tuberculosis in michoacan, Mexico.</title>
        <authorList>
            <person name="Guillen-Nepita A.L."/>
            <person name="Negrete-Paz A.M."/>
            <person name="Vazquez-Marrufo G."/>
            <person name="Cruz-Hernandez A."/>
            <person name="Fresia P."/>
            <person name="Naya H."/>
            <person name="Vazquez-Garciduenas M.S."/>
        </authorList>
    </citation>
    <scope>NUCLEOTIDE SEQUENCE [LARGE SCALE GENOMIC DNA]</scope>
    <source>
        <strain evidence="29">Beijing/MYC004</strain>
        <strain evidence="1">MYC004</strain>
    </source>
</reference>
<organism evidence="14 28">
    <name type="scientific">Mycobacterium tuberculosis</name>
    <dbReference type="NCBI Taxonomy" id="1773"/>
    <lineage>
        <taxon>Bacteria</taxon>
        <taxon>Bacillati</taxon>
        <taxon>Actinomycetota</taxon>
        <taxon>Actinomycetes</taxon>
        <taxon>Mycobacteriales</taxon>
        <taxon>Mycobacteriaceae</taxon>
        <taxon>Mycobacterium</taxon>
        <taxon>Mycobacterium tuberculosis complex</taxon>
    </lineage>
</organism>
<evidence type="ECO:0000313" key="2">
    <source>
        <dbReference type="EMBL" id="CFE34956.1"/>
    </source>
</evidence>
<dbReference type="Proteomes" id="UP000050139">
    <property type="component" value="Unassembled WGS sequence"/>
</dbReference>
<evidence type="ECO:0000313" key="20">
    <source>
        <dbReference type="Proteomes" id="UP000045842"/>
    </source>
</evidence>
<dbReference type="Proteomes" id="UP000671119">
    <property type="component" value="Unassembled WGS sequence"/>
</dbReference>
<dbReference type="EMBL" id="CP024614">
    <property type="protein sequence ID" value="AUS52536.1"/>
    <property type="molecule type" value="Genomic_DNA"/>
</dbReference>
<dbReference type="Proteomes" id="UP000048948">
    <property type="component" value="Unassembled WGS sequence"/>
</dbReference>
<dbReference type="EMBL" id="CQQC01001513">
    <property type="protein sequence ID" value="CNW01448.1"/>
    <property type="molecule type" value="Genomic_DNA"/>
</dbReference>
<reference evidence="15 30" key="5">
    <citation type="journal article" date="2017" name="N. Engl. J. Med.">
        <title>Transmission of Extensively Drug-Resistant Tuberculosis in South Africa.</title>
        <authorList>
            <person name="Shah N.S."/>
            <person name="Auld S.C."/>
            <person name="Brust J.C."/>
            <person name="Mathema B."/>
            <person name="Ismail N."/>
            <person name="Moodley P."/>
            <person name="Mlisana K."/>
            <person name="Allana S."/>
            <person name="Campbell A."/>
            <person name="Mthiyane T."/>
            <person name="Morris N."/>
            <person name="Mpangase P."/>
            <person name="van der Meulen H."/>
            <person name="Omar S.V."/>
            <person name="Brown T.S."/>
            <person name="Narechania A."/>
            <person name="Shaskina E."/>
            <person name="Kapwata T."/>
            <person name="Kreiswirth B."/>
            <person name="Gandhi N.R."/>
        </authorList>
    </citation>
    <scope>NUCLEOTIDE SEQUENCE [LARGE SCALE GENOMIC DNA]</scope>
    <source>
        <strain evidence="15 30">32301_S10</strain>
    </source>
</reference>
<dbReference type="EMBL" id="LR027516">
    <property type="protein sequence ID" value="VCU51610.1"/>
    <property type="molecule type" value="Genomic_DNA"/>
</dbReference>
<evidence type="ECO:0000313" key="14">
    <source>
        <dbReference type="EMBL" id="OMH61271.1"/>
    </source>
</evidence>
<evidence type="ECO:0000313" key="31">
    <source>
        <dbReference type="Proteomes" id="UP000300237"/>
    </source>
</evidence>
<dbReference type="EMBL" id="COPH01000047">
    <property type="protein sequence ID" value="CLX07772.1"/>
    <property type="molecule type" value="Genomic_DNA"/>
</dbReference>
<evidence type="ECO:0000313" key="9">
    <source>
        <dbReference type="EMBL" id="CNW01448.1"/>
    </source>
</evidence>
<dbReference type="Proteomes" id="UP000046947">
    <property type="component" value="Unassembled WGS sequence"/>
</dbReference>
<dbReference type="Proteomes" id="UP000048289">
    <property type="component" value="Unassembled WGS sequence"/>
</dbReference>
<evidence type="ECO:0000313" key="25">
    <source>
        <dbReference type="Proteomes" id="UP000049023"/>
    </source>
</evidence>